<dbReference type="AlphaFoldDB" id="A0A3L6F8Z4"/>
<dbReference type="EMBL" id="NCVQ01000005">
    <property type="protein sequence ID" value="PWZ29579.1"/>
    <property type="molecule type" value="Genomic_DNA"/>
</dbReference>
<feature type="compositionally biased region" description="Basic and acidic residues" evidence="1">
    <location>
        <begin position="42"/>
        <end position="55"/>
    </location>
</feature>
<evidence type="ECO:0000313" key="2">
    <source>
        <dbReference type="EMBL" id="PWZ29579.1"/>
    </source>
</evidence>
<reference evidence="2" key="1">
    <citation type="journal article" date="2018" name="Nat. Genet.">
        <title>Extensive intraspecific gene order and gene structural variations between Mo17 and other maize genomes.</title>
        <authorList>
            <person name="Sun S."/>
            <person name="Zhou Y."/>
            <person name="Chen J."/>
            <person name="Shi J."/>
            <person name="Zhao H."/>
            <person name="Zhao H."/>
            <person name="Song W."/>
            <person name="Zhang M."/>
            <person name="Cui Y."/>
            <person name="Dong X."/>
            <person name="Liu H."/>
            <person name="Ma X."/>
            <person name="Jiao Y."/>
            <person name="Wang B."/>
            <person name="Wei X."/>
            <person name="Stein J.C."/>
            <person name="Glaubitz J.C."/>
            <person name="Lu F."/>
            <person name="Yu G."/>
            <person name="Liang C."/>
            <person name="Fengler K."/>
            <person name="Li B."/>
            <person name="Rafalski A."/>
            <person name="Schnable P.S."/>
            <person name="Ware D.H."/>
            <person name="Buckler E.S."/>
            <person name="Lai J."/>
        </authorList>
    </citation>
    <scope>NUCLEOTIDE SEQUENCE [LARGE SCALE GENOMIC DNA]</scope>
    <source>
        <tissue evidence="2">Seedling</tissue>
    </source>
</reference>
<organism evidence="2">
    <name type="scientific">Zea mays</name>
    <name type="common">Maize</name>
    <dbReference type="NCBI Taxonomy" id="4577"/>
    <lineage>
        <taxon>Eukaryota</taxon>
        <taxon>Viridiplantae</taxon>
        <taxon>Streptophyta</taxon>
        <taxon>Embryophyta</taxon>
        <taxon>Tracheophyta</taxon>
        <taxon>Spermatophyta</taxon>
        <taxon>Magnoliopsida</taxon>
        <taxon>Liliopsida</taxon>
        <taxon>Poales</taxon>
        <taxon>Poaceae</taxon>
        <taxon>PACMAD clade</taxon>
        <taxon>Panicoideae</taxon>
        <taxon>Andropogonodae</taxon>
        <taxon>Andropogoneae</taxon>
        <taxon>Tripsacinae</taxon>
        <taxon>Zea</taxon>
    </lineage>
</organism>
<gene>
    <name evidence="2" type="ORF">Zm00014a_025454</name>
</gene>
<comment type="caution">
    <text evidence="2">The sequence shown here is derived from an EMBL/GenBank/DDBJ whole genome shotgun (WGS) entry which is preliminary data.</text>
</comment>
<protein>
    <submittedName>
        <fullName evidence="2">Uncharacterized protein</fullName>
    </submittedName>
</protein>
<sequence length="55" mass="6018">MLITSLKIFKTKNWATLSCIGPPKAVRLTHFPSPSPSIDSVSDNRDTGTNEHTCC</sequence>
<dbReference type="Proteomes" id="UP000251960">
    <property type="component" value="Chromosome 4"/>
</dbReference>
<proteinExistence type="predicted"/>
<feature type="region of interest" description="Disordered" evidence="1">
    <location>
        <begin position="32"/>
        <end position="55"/>
    </location>
</feature>
<name>A0A3L6F8Z4_MAIZE</name>
<evidence type="ECO:0000256" key="1">
    <source>
        <dbReference type="SAM" id="MobiDB-lite"/>
    </source>
</evidence>
<accession>A0A3L6F8Z4</accession>